<dbReference type="AlphaFoldDB" id="A0A1F8GDN9"/>
<dbReference type="GO" id="GO:1990904">
    <property type="term" value="C:ribonucleoprotein complex"/>
    <property type="evidence" value="ECO:0007669"/>
    <property type="project" value="UniProtKB-KW"/>
</dbReference>
<comment type="caution">
    <text evidence="7">The sequence shown here is derived from an EMBL/GenBank/DDBJ whole genome shotgun (WGS) entry which is preliminary data.</text>
</comment>
<dbReference type="FunFam" id="2.40.30.10:FF:000004">
    <property type="entry name" value="50S ribosomal protein L3"/>
    <property type="match status" value="1"/>
</dbReference>
<dbReference type="SUPFAM" id="SSF50447">
    <property type="entry name" value="Translation proteins"/>
    <property type="match status" value="1"/>
</dbReference>
<dbReference type="Pfam" id="PF00297">
    <property type="entry name" value="Ribosomal_L3"/>
    <property type="match status" value="1"/>
</dbReference>
<evidence type="ECO:0000256" key="2">
    <source>
        <dbReference type="ARBA" id="ARBA00022730"/>
    </source>
</evidence>
<dbReference type="PANTHER" id="PTHR11229:SF16">
    <property type="entry name" value="LARGE RIBOSOMAL SUBUNIT PROTEIN UL3C"/>
    <property type="match status" value="1"/>
</dbReference>
<dbReference type="EMBL" id="MGKI01000002">
    <property type="protein sequence ID" value="OGN23487.1"/>
    <property type="molecule type" value="Genomic_DNA"/>
</dbReference>
<evidence type="ECO:0000256" key="1">
    <source>
        <dbReference type="ARBA" id="ARBA00006540"/>
    </source>
</evidence>
<proteinExistence type="inferred from homology"/>
<dbReference type="Proteomes" id="UP000178227">
    <property type="component" value="Unassembled WGS sequence"/>
</dbReference>
<keyword evidence="4" id="KW-0689">Ribosomal protein</keyword>
<dbReference type="GO" id="GO:0019843">
    <property type="term" value="F:rRNA binding"/>
    <property type="evidence" value="ECO:0007669"/>
    <property type="project" value="UniProtKB-KW"/>
</dbReference>
<comment type="similarity">
    <text evidence="1">Belongs to the universal ribosomal protein uL3 family.</text>
</comment>
<dbReference type="GO" id="GO:0003735">
    <property type="term" value="F:structural constituent of ribosome"/>
    <property type="evidence" value="ECO:0007669"/>
    <property type="project" value="UniProtKB-UniRule"/>
</dbReference>
<keyword evidence="3" id="KW-0694">RNA-binding</keyword>
<dbReference type="GO" id="GO:0006412">
    <property type="term" value="P:translation"/>
    <property type="evidence" value="ECO:0007669"/>
    <property type="project" value="UniProtKB-UniRule"/>
</dbReference>
<keyword evidence="5" id="KW-0687">Ribonucleoprotein</keyword>
<organism evidence="7 8">
    <name type="scientific">Candidatus Yanofskybacteria bacterium RIFCSPLOWO2_01_FULL_42_49</name>
    <dbReference type="NCBI Taxonomy" id="1802694"/>
    <lineage>
        <taxon>Bacteria</taxon>
        <taxon>Candidatus Yanofskyibacteriota</taxon>
    </lineage>
</organism>
<dbReference type="InterPro" id="IPR000597">
    <property type="entry name" value="Ribosomal_uL3"/>
</dbReference>
<sequence length="181" mass="19624">MKFIIGRKLGMSQIFSEDGAVIPVTVIEVEPNTVTQVKTKEKDGYEAVQVSVGKKKRETKINQQQNVGDKLTVSIFSEGDIVKVSGVSKGKGFQGVVKRHGFSGMPFSHGHHHVLRHAGSIGQRFPQHTLKGMRMAGRMGGVKATTRGLKVVKIDVENNLIAVKGAVPGNKKSIVIIQSQE</sequence>
<evidence type="ECO:0000256" key="5">
    <source>
        <dbReference type="ARBA" id="ARBA00023274"/>
    </source>
</evidence>
<evidence type="ECO:0000256" key="4">
    <source>
        <dbReference type="ARBA" id="ARBA00022980"/>
    </source>
</evidence>
<keyword evidence="2" id="KW-0699">rRNA-binding</keyword>
<gene>
    <name evidence="7" type="ORF">A2918_00320</name>
</gene>
<evidence type="ECO:0000256" key="3">
    <source>
        <dbReference type="ARBA" id="ARBA00022884"/>
    </source>
</evidence>
<dbReference type="NCBIfam" id="TIGR03625">
    <property type="entry name" value="L3_bact"/>
    <property type="match status" value="1"/>
</dbReference>
<dbReference type="Gene3D" id="2.40.30.10">
    <property type="entry name" value="Translation factors"/>
    <property type="match status" value="2"/>
</dbReference>
<dbReference type="InterPro" id="IPR019927">
    <property type="entry name" value="Ribosomal_uL3_bac/org-type"/>
</dbReference>
<dbReference type="InterPro" id="IPR009000">
    <property type="entry name" value="Transl_B-barrel_sf"/>
</dbReference>
<evidence type="ECO:0000313" key="7">
    <source>
        <dbReference type="EMBL" id="OGN23487.1"/>
    </source>
</evidence>
<evidence type="ECO:0000256" key="6">
    <source>
        <dbReference type="NCBIfam" id="TIGR03625"/>
    </source>
</evidence>
<dbReference type="STRING" id="1802694.A2918_00320"/>
<name>A0A1F8GDN9_9BACT</name>
<accession>A0A1F8GDN9</accession>
<protein>
    <recommendedName>
        <fullName evidence="6">50S ribosomal protein L3</fullName>
    </recommendedName>
</protein>
<evidence type="ECO:0000313" key="8">
    <source>
        <dbReference type="Proteomes" id="UP000178227"/>
    </source>
</evidence>
<dbReference type="GO" id="GO:0005840">
    <property type="term" value="C:ribosome"/>
    <property type="evidence" value="ECO:0007669"/>
    <property type="project" value="UniProtKB-UniRule"/>
</dbReference>
<reference evidence="7 8" key="1">
    <citation type="journal article" date="2016" name="Nat. Commun.">
        <title>Thousands of microbial genomes shed light on interconnected biogeochemical processes in an aquifer system.</title>
        <authorList>
            <person name="Anantharaman K."/>
            <person name="Brown C.T."/>
            <person name="Hug L.A."/>
            <person name="Sharon I."/>
            <person name="Castelle C.J."/>
            <person name="Probst A.J."/>
            <person name="Thomas B.C."/>
            <person name="Singh A."/>
            <person name="Wilkins M.J."/>
            <person name="Karaoz U."/>
            <person name="Brodie E.L."/>
            <person name="Williams K.H."/>
            <person name="Hubbard S.S."/>
            <person name="Banfield J.F."/>
        </authorList>
    </citation>
    <scope>NUCLEOTIDE SEQUENCE [LARGE SCALE GENOMIC DNA]</scope>
</reference>
<dbReference type="PANTHER" id="PTHR11229">
    <property type="entry name" value="50S RIBOSOMAL PROTEIN L3"/>
    <property type="match status" value="1"/>
</dbReference>